<dbReference type="Gene3D" id="3.40.50.300">
    <property type="entry name" value="P-loop containing nucleotide triphosphate hydrolases"/>
    <property type="match status" value="1"/>
</dbReference>
<keyword evidence="3 6" id="KW-0067">ATP-binding</keyword>
<evidence type="ECO:0000256" key="7">
    <source>
        <dbReference type="SAM" id="MobiDB-lite"/>
    </source>
</evidence>
<dbReference type="InterPro" id="IPR027417">
    <property type="entry name" value="P-loop_NTPase"/>
</dbReference>
<gene>
    <name evidence="9" type="ORF">AQ619_11775</name>
</gene>
<dbReference type="FunFam" id="3.40.50.300:FF:001119">
    <property type="entry name" value="Iron-sulfur cluster carrier protein"/>
    <property type="match status" value="1"/>
</dbReference>
<evidence type="ECO:0000256" key="6">
    <source>
        <dbReference type="HAMAP-Rule" id="MF_02040"/>
    </source>
</evidence>
<dbReference type="GO" id="GO:0016887">
    <property type="term" value="F:ATP hydrolysis activity"/>
    <property type="evidence" value="ECO:0007669"/>
    <property type="project" value="UniProtKB-UniRule"/>
</dbReference>
<dbReference type="InterPro" id="IPR002744">
    <property type="entry name" value="MIP18-like"/>
</dbReference>
<dbReference type="PANTHER" id="PTHR42961">
    <property type="entry name" value="IRON-SULFUR PROTEIN NUBPL"/>
    <property type="match status" value="1"/>
</dbReference>
<dbReference type="eggNOG" id="COG0489">
    <property type="taxonomic scope" value="Bacteria"/>
</dbReference>
<dbReference type="STRING" id="69395.AQ619_11775"/>
<evidence type="ECO:0000256" key="3">
    <source>
        <dbReference type="ARBA" id="ARBA00022840"/>
    </source>
</evidence>
<keyword evidence="2 6" id="KW-0547">Nucleotide-binding</keyword>
<evidence type="ECO:0000256" key="1">
    <source>
        <dbReference type="ARBA" id="ARBA00022723"/>
    </source>
</evidence>
<comment type="function">
    <text evidence="6">Binds and transfers iron-sulfur (Fe-S) clusters to target apoproteins. Can hydrolyze ATP.</text>
</comment>
<dbReference type="InterPro" id="IPR033756">
    <property type="entry name" value="YlxH/NBP35"/>
</dbReference>
<dbReference type="GO" id="GO:0051539">
    <property type="term" value="F:4 iron, 4 sulfur cluster binding"/>
    <property type="evidence" value="ECO:0007669"/>
    <property type="project" value="TreeGrafter"/>
</dbReference>
<dbReference type="GO" id="GO:0140663">
    <property type="term" value="F:ATP-dependent FeS chaperone activity"/>
    <property type="evidence" value="ECO:0007669"/>
    <property type="project" value="InterPro"/>
</dbReference>
<dbReference type="GO" id="GO:0046872">
    <property type="term" value="F:metal ion binding"/>
    <property type="evidence" value="ECO:0007669"/>
    <property type="project" value="UniProtKB-KW"/>
</dbReference>
<evidence type="ECO:0000256" key="4">
    <source>
        <dbReference type="ARBA" id="ARBA00023004"/>
    </source>
</evidence>
<dbReference type="EMBL" id="CP013002">
    <property type="protein sequence ID" value="ALL13961.1"/>
    <property type="molecule type" value="Genomic_DNA"/>
</dbReference>
<evidence type="ECO:0000259" key="8">
    <source>
        <dbReference type="Pfam" id="PF01883"/>
    </source>
</evidence>
<dbReference type="GO" id="GO:0016226">
    <property type="term" value="P:iron-sulfur cluster assembly"/>
    <property type="evidence" value="ECO:0007669"/>
    <property type="project" value="InterPro"/>
</dbReference>
<dbReference type="PANTHER" id="PTHR42961:SF2">
    <property type="entry name" value="IRON-SULFUR PROTEIN NUBPL"/>
    <property type="match status" value="1"/>
</dbReference>
<comment type="similarity">
    <text evidence="6">Belongs to the Mrp/NBP35 ATP-binding proteins family.</text>
</comment>
<dbReference type="CDD" id="cd02037">
    <property type="entry name" value="Mrp_NBP35"/>
    <property type="match status" value="1"/>
</dbReference>
<comment type="subunit">
    <text evidence="6">Homodimer.</text>
</comment>
<dbReference type="OrthoDB" id="9809679at2"/>
<proteinExistence type="inferred from homology"/>
<protein>
    <recommendedName>
        <fullName evidence="6">Iron-sulfur cluster carrier protein</fullName>
    </recommendedName>
</protein>
<dbReference type="SUPFAM" id="SSF117916">
    <property type="entry name" value="Fe-S cluster assembly (FSCA) domain-like"/>
    <property type="match status" value="1"/>
</dbReference>
<feature type="domain" description="MIP18 family-like" evidence="8">
    <location>
        <begin position="10"/>
        <end position="80"/>
    </location>
</feature>
<name>A0A0P0P166_9CAUL</name>
<feature type="region of interest" description="Disordered" evidence="7">
    <location>
        <begin position="93"/>
        <end position="114"/>
    </location>
</feature>
<sequence>MTDAASISSDAARAALDRVIDPVSGQGLVAAGLVQGLVVRNGRAGFMLEVPAASAAAYGPVRTAAEKVLADLPGIDVAQVVLTAQAAEGATRVRKGARVSEDPQARMVPPPEAEKPAHVRHVIAVASGKGGVGKSTVATNLACAFHAMGLKVGLLDADIYGPSGPRMMGVNGEPSFEDGKLQPLEAHGIKIMSIGFMVDEDKAMIWRGPMASSAVRQMIHDVAWGSEATPLDVLVVDLPPGTGDVQLTLVQKLRIDGAVLVTTPQEIALIDARRAAIMFGKTATPILGLIENMAFFADPTTGAPIPIFGTGGGVAEAKVLGVPVLAEVPIELAVREGGDGGVPVVLGKPESAAARAFTGAAKALWVRISG</sequence>
<keyword evidence="1 6" id="KW-0479">Metal-binding</keyword>
<keyword evidence="10" id="KW-1185">Reference proteome</keyword>
<organism evidence="9 10">
    <name type="scientific">Caulobacter henricii</name>
    <dbReference type="NCBI Taxonomy" id="69395"/>
    <lineage>
        <taxon>Bacteria</taxon>
        <taxon>Pseudomonadati</taxon>
        <taxon>Pseudomonadota</taxon>
        <taxon>Alphaproteobacteria</taxon>
        <taxon>Caulobacterales</taxon>
        <taxon>Caulobacteraceae</taxon>
        <taxon>Caulobacter</taxon>
    </lineage>
</organism>
<keyword evidence="5 6" id="KW-0411">Iron-sulfur</keyword>
<dbReference type="InterPro" id="IPR034904">
    <property type="entry name" value="FSCA_dom_sf"/>
</dbReference>
<evidence type="ECO:0000313" key="10">
    <source>
        <dbReference type="Proteomes" id="UP000056905"/>
    </source>
</evidence>
<evidence type="ECO:0000256" key="5">
    <source>
        <dbReference type="ARBA" id="ARBA00023014"/>
    </source>
</evidence>
<dbReference type="SUPFAM" id="SSF52540">
    <property type="entry name" value="P-loop containing nucleoside triphosphate hydrolases"/>
    <property type="match status" value="1"/>
</dbReference>
<evidence type="ECO:0000256" key="2">
    <source>
        <dbReference type="ARBA" id="ARBA00022741"/>
    </source>
</evidence>
<dbReference type="KEGG" id="chq:AQ619_11775"/>
<evidence type="ECO:0000313" key="9">
    <source>
        <dbReference type="EMBL" id="ALL13961.1"/>
    </source>
</evidence>
<keyword evidence="4 6" id="KW-0408">Iron</keyword>
<dbReference type="GO" id="GO:0005524">
    <property type="term" value="F:ATP binding"/>
    <property type="evidence" value="ECO:0007669"/>
    <property type="project" value="UniProtKB-UniRule"/>
</dbReference>
<dbReference type="Proteomes" id="UP000056905">
    <property type="component" value="Chromosome"/>
</dbReference>
<keyword evidence="6" id="KW-0378">Hydrolase</keyword>
<accession>A0A0P0P166</accession>
<dbReference type="InterPro" id="IPR044304">
    <property type="entry name" value="NUBPL-like"/>
</dbReference>
<dbReference type="AlphaFoldDB" id="A0A0P0P166"/>
<dbReference type="HAMAP" id="MF_02040">
    <property type="entry name" value="Mrp_NBP35"/>
    <property type="match status" value="1"/>
</dbReference>
<dbReference type="Pfam" id="PF10609">
    <property type="entry name" value="ParA"/>
    <property type="match status" value="1"/>
</dbReference>
<reference evidence="9 10" key="1">
    <citation type="submission" date="2015-10" db="EMBL/GenBank/DDBJ databases">
        <title>Conservation of the essential genome among Caulobacter and Brevundimonas species.</title>
        <authorList>
            <person name="Scott D."/>
            <person name="Ely B."/>
        </authorList>
    </citation>
    <scope>NUCLEOTIDE SEQUENCE [LARGE SCALE GENOMIC DNA]</scope>
    <source>
        <strain evidence="9 10">CB4</strain>
    </source>
</reference>
<dbReference type="Pfam" id="PF01883">
    <property type="entry name" value="FeS_assembly_P"/>
    <property type="match status" value="1"/>
</dbReference>
<dbReference type="Gene3D" id="3.30.300.130">
    <property type="entry name" value="Fe-S cluster assembly (FSCA)"/>
    <property type="match status" value="1"/>
</dbReference>
<dbReference type="InterPro" id="IPR019591">
    <property type="entry name" value="Mrp/NBP35_ATP-bd"/>
</dbReference>
<feature type="binding site" evidence="6">
    <location>
        <begin position="128"/>
        <end position="135"/>
    </location>
    <ligand>
        <name>ATP</name>
        <dbReference type="ChEBI" id="CHEBI:30616"/>
    </ligand>
</feature>